<evidence type="ECO:0000256" key="2">
    <source>
        <dbReference type="ARBA" id="ARBA00023125"/>
    </source>
</evidence>
<dbReference type="Proteomes" id="UP000600565">
    <property type="component" value="Unassembled WGS sequence"/>
</dbReference>
<keyword evidence="6" id="KW-1185">Reference proteome</keyword>
<dbReference type="Gene3D" id="1.10.10.60">
    <property type="entry name" value="Homeodomain-like"/>
    <property type="match status" value="2"/>
</dbReference>
<dbReference type="SUPFAM" id="SSF46689">
    <property type="entry name" value="Homeodomain-like"/>
    <property type="match status" value="2"/>
</dbReference>
<evidence type="ECO:0000313" key="5">
    <source>
        <dbReference type="EMBL" id="MBD8032455.1"/>
    </source>
</evidence>
<keyword evidence="2" id="KW-0238">DNA-binding</keyword>
<feature type="domain" description="HTH araC/xylS-type" evidence="4">
    <location>
        <begin position="7"/>
        <end position="105"/>
    </location>
</feature>
<dbReference type="SMART" id="SM00342">
    <property type="entry name" value="HTH_ARAC"/>
    <property type="match status" value="1"/>
</dbReference>
<evidence type="ECO:0000259" key="4">
    <source>
        <dbReference type="PROSITE" id="PS01124"/>
    </source>
</evidence>
<proteinExistence type="predicted"/>
<dbReference type="PANTHER" id="PTHR47504">
    <property type="entry name" value="RIGHT ORIGIN-BINDING PROTEIN"/>
    <property type="match status" value="1"/>
</dbReference>
<protein>
    <submittedName>
        <fullName evidence="5">Helix-turn-helix transcriptional regulator</fullName>
    </submittedName>
</protein>
<name>A0ABR8XKI4_9BACL</name>
<dbReference type="InterPro" id="IPR018060">
    <property type="entry name" value="HTH_AraC"/>
</dbReference>
<sequence>MYSLIVQDIITTLEDHLLEHWQLEDYAKKIGYSKFHLTRSFKKETGLTIGEYIRKRRLAMASLFLLHSDLSIMEISLECHFQSQEAFTRAFKELYNMPPGKYRNLMKSIMRTEEQEMTTSNEVKGWFLSGTNPAAYTMKADTKVFHTGTKSGYLGCTGAMDEVQFGTMMQSFSAKNWVGKRFKMSCFIKTKEAMKCGAWCRIDSKNGDLLQFDNMDNRAIHGTTDWNYYSIVLDVPEDSASIHFGLLLSGAGEAWIDGIKFEEVEKSVATTNMIGSDGDLPLEPVNLGFDDF</sequence>
<dbReference type="PANTHER" id="PTHR47504:SF6">
    <property type="entry name" value="ARAC-FAMILY TRANSCRIPTIONAL REGULATOR"/>
    <property type="match status" value="1"/>
</dbReference>
<keyword evidence="3" id="KW-0804">Transcription</keyword>
<organism evidence="5 6">
    <name type="scientific">Solibacillus merdavium</name>
    <dbReference type="NCBI Taxonomy" id="2762218"/>
    <lineage>
        <taxon>Bacteria</taxon>
        <taxon>Bacillati</taxon>
        <taxon>Bacillota</taxon>
        <taxon>Bacilli</taxon>
        <taxon>Bacillales</taxon>
        <taxon>Caryophanaceae</taxon>
        <taxon>Solibacillus</taxon>
    </lineage>
</organism>
<dbReference type="RefSeq" id="WP_191703050.1">
    <property type="nucleotide sequence ID" value="NZ_JACSPW010000003.1"/>
</dbReference>
<dbReference type="Gene3D" id="2.60.120.260">
    <property type="entry name" value="Galactose-binding domain-like"/>
    <property type="match status" value="1"/>
</dbReference>
<dbReference type="Pfam" id="PF12833">
    <property type="entry name" value="HTH_18"/>
    <property type="match status" value="1"/>
</dbReference>
<keyword evidence="1" id="KW-0805">Transcription regulation</keyword>
<dbReference type="PROSITE" id="PS01124">
    <property type="entry name" value="HTH_ARAC_FAMILY_2"/>
    <property type="match status" value="1"/>
</dbReference>
<reference evidence="5 6" key="1">
    <citation type="submission" date="2020-08" db="EMBL/GenBank/DDBJ databases">
        <title>A Genomic Blueprint of the Chicken Gut Microbiome.</title>
        <authorList>
            <person name="Gilroy R."/>
            <person name="Ravi A."/>
            <person name="Getino M."/>
            <person name="Pursley I."/>
            <person name="Horton D.L."/>
            <person name="Alikhan N.-F."/>
            <person name="Baker D."/>
            <person name="Gharbi K."/>
            <person name="Hall N."/>
            <person name="Watson M."/>
            <person name="Adriaenssens E.M."/>
            <person name="Foster-Nyarko E."/>
            <person name="Jarju S."/>
            <person name="Secka A."/>
            <person name="Antonio M."/>
            <person name="Oren A."/>
            <person name="Chaudhuri R."/>
            <person name="La Ragione R.M."/>
            <person name="Hildebrand F."/>
            <person name="Pallen M.J."/>
        </authorList>
    </citation>
    <scope>NUCLEOTIDE SEQUENCE [LARGE SCALE GENOMIC DNA]</scope>
    <source>
        <strain evidence="5 6">Sa1YVA6</strain>
    </source>
</reference>
<dbReference type="InterPro" id="IPR009057">
    <property type="entry name" value="Homeodomain-like_sf"/>
</dbReference>
<dbReference type="InterPro" id="IPR050959">
    <property type="entry name" value="MarA-like"/>
</dbReference>
<comment type="caution">
    <text evidence="5">The sequence shown here is derived from an EMBL/GenBank/DDBJ whole genome shotgun (WGS) entry which is preliminary data.</text>
</comment>
<accession>A0ABR8XKI4</accession>
<evidence type="ECO:0000313" key="6">
    <source>
        <dbReference type="Proteomes" id="UP000600565"/>
    </source>
</evidence>
<gene>
    <name evidence="5" type="ORF">H9632_05190</name>
</gene>
<evidence type="ECO:0000256" key="3">
    <source>
        <dbReference type="ARBA" id="ARBA00023163"/>
    </source>
</evidence>
<dbReference type="EMBL" id="JACSPW010000003">
    <property type="protein sequence ID" value="MBD8032455.1"/>
    <property type="molecule type" value="Genomic_DNA"/>
</dbReference>
<evidence type="ECO:0000256" key="1">
    <source>
        <dbReference type="ARBA" id="ARBA00023015"/>
    </source>
</evidence>